<dbReference type="AlphaFoldDB" id="A0A150H2G2"/>
<evidence type="ECO:0000256" key="7">
    <source>
        <dbReference type="ARBA" id="ARBA00047820"/>
    </source>
</evidence>
<evidence type="ECO:0000256" key="1">
    <source>
        <dbReference type="ARBA" id="ARBA00001946"/>
    </source>
</evidence>
<evidence type="ECO:0000256" key="3">
    <source>
        <dbReference type="ARBA" id="ARBA00012146"/>
    </source>
</evidence>
<dbReference type="FunFam" id="3.90.80.10:FF:000007">
    <property type="entry name" value="Inorganic pyrophosphatase, mitochondrial"/>
    <property type="match status" value="1"/>
</dbReference>
<keyword evidence="5" id="KW-0378">Hydrolase</keyword>
<keyword evidence="4" id="KW-0479">Metal-binding</keyword>
<comment type="catalytic activity">
    <reaction evidence="7">
        <text>diphosphate + H2O = 2 phosphate + H(+)</text>
        <dbReference type="Rhea" id="RHEA:24576"/>
        <dbReference type="ChEBI" id="CHEBI:15377"/>
        <dbReference type="ChEBI" id="CHEBI:15378"/>
        <dbReference type="ChEBI" id="CHEBI:33019"/>
        <dbReference type="ChEBI" id="CHEBI:43474"/>
        <dbReference type="EC" id="3.6.1.1"/>
    </reaction>
</comment>
<dbReference type="InterPro" id="IPR008162">
    <property type="entry name" value="Pyrophosphatase"/>
</dbReference>
<dbReference type="Gene3D" id="3.90.80.10">
    <property type="entry name" value="Inorganic pyrophosphatase"/>
    <property type="match status" value="1"/>
</dbReference>
<gene>
    <name evidence="8" type="ORF">GPECTOR_1g158</name>
</gene>
<comment type="caution">
    <text evidence="8">The sequence shown here is derived from an EMBL/GenBank/DDBJ whole genome shotgun (WGS) entry which is preliminary data.</text>
</comment>
<comment type="similarity">
    <text evidence="2">Belongs to the PPase family.</text>
</comment>
<evidence type="ECO:0000256" key="4">
    <source>
        <dbReference type="ARBA" id="ARBA00022723"/>
    </source>
</evidence>
<evidence type="ECO:0000256" key="2">
    <source>
        <dbReference type="ARBA" id="ARBA00006220"/>
    </source>
</evidence>
<evidence type="ECO:0000256" key="6">
    <source>
        <dbReference type="ARBA" id="ARBA00022842"/>
    </source>
</evidence>
<dbReference type="SUPFAM" id="SSF50324">
    <property type="entry name" value="Inorganic pyrophosphatase"/>
    <property type="match status" value="1"/>
</dbReference>
<keyword evidence="6" id="KW-0460">Magnesium</keyword>
<evidence type="ECO:0000313" key="8">
    <source>
        <dbReference type="EMBL" id="KXZ56183.1"/>
    </source>
</evidence>
<dbReference type="Proteomes" id="UP000075714">
    <property type="component" value="Unassembled WGS sequence"/>
</dbReference>
<evidence type="ECO:0000313" key="9">
    <source>
        <dbReference type="Proteomes" id="UP000075714"/>
    </source>
</evidence>
<dbReference type="EC" id="3.6.1.1" evidence="3"/>
<sequence length="282" mass="31291">MAIALRGLRSAAFGGKVMRQALVAPIRVVPSSRKLSFKSASTAEIAAYTNVEKGESNTLEYRMFFKQGAKDVSPWHEIPLYAGDGYVHYICEIPKETSAKMEVATDEPCTPIKQDVKKGKLRFYPYNINWNYGLLPQTWEDPGVTNAELGAAGDNDPVDVVEIGTAAAKRGGVYKVKPVGVLAMIDDGELDWKVIAVSADDPKAALINDVEDVEKHFPGEIQKVLEWFRDYKIPDGKPANKFGYDNKCMNKEFTFHVIQETHEAYVKLKSGARANTEELSLI</sequence>
<dbReference type="PROSITE" id="PS00387">
    <property type="entry name" value="PPASE"/>
    <property type="match status" value="1"/>
</dbReference>
<accession>A0A150H2G2</accession>
<reference evidence="9" key="1">
    <citation type="journal article" date="2016" name="Nat. Commun.">
        <title>The Gonium pectorale genome demonstrates co-option of cell cycle regulation during the evolution of multicellularity.</title>
        <authorList>
            <person name="Hanschen E.R."/>
            <person name="Marriage T.N."/>
            <person name="Ferris P.J."/>
            <person name="Hamaji T."/>
            <person name="Toyoda A."/>
            <person name="Fujiyama A."/>
            <person name="Neme R."/>
            <person name="Noguchi H."/>
            <person name="Minakuchi Y."/>
            <person name="Suzuki M."/>
            <person name="Kawai-Toyooka H."/>
            <person name="Smith D.R."/>
            <person name="Sparks H."/>
            <person name="Anderson J."/>
            <person name="Bakaric R."/>
            <person name="Luria V."/>
            <person name="Karger A."/>
            <person name="Kirschner M.W."/>
            <person name="Durand P.M."/>
            <person name="Michod R.E."/>
            <person name="Nozaki H."/>
            <person name="Olson B.J."/>
        </authorList>
    </citation>
    <scope>NUCLEOTIDE SEQUENCE [LARGE SCALE GENOMIC DNA]</scope>
    <source>
        <strain evidence="9">NIES-2863</strain>
    </source>
</reference>
<proteinExistence type="inferred from homology"/>
<organism evidence="8 9">
    <name type="scientific">Gonium pectorale</name>
    <name type="common">Green alga</name>
    <dbReference type="NCBI Taxonomy" id="33097"/>
    <lineage>
        <taxon>Eukaryota</taxon>
        <taxon>Viridiplantae</taxon>
        <taxon>Chlorophyta</taxon>
        <taxon>core chlorophytes</taxon>
        <taxon>Chlorophyceae</taxon>
        <taxon>CS clade</taxon>
        <taxon>Chlamydomonadales</taxon>
        <taxon>Volvocaceae</taxon>
        <taxon>Gonium</taxon>
    </lineage>
</organism>
<dbReference type="InterPro" id="IPR036649">
    <property type="entry name" value="Pyrophosphatase_sf"/>
</dbReference>
<dbReference type="Pfam" id="PF00719">
    <property type="entry name" value="Pyrophosphatase"/>
    <property type="match status" value="1"/>
</dbReference>
<dbReference type="GO" id="GO:0005737">
    <property type="term" value="C:cytoplasm"/>
    <property type="evidence" value="ECO:0007669"/>
    <property type="project" value="InterPro"/>
</dbReference>
<evidence type="ECO:0000256" key="5">
    <source>
        <dbReference type="ARBA" id="ARBA00022801"/>
    </source>
</evidence>
<dbReference type="GO" id="GO:0000287">
    <property type="term" value="F:magnesium ion binding"/>
    <property type="evidence" value="ECO:0007669"/>
    <property type="project" value="InterPro"/>
</dbReference>
<dbReference type="GO" id="GO:0006796">
    <property type="term" value="P:phosphate-containing compound metabolic process"/>
    <property type="evidence" value="ECO:0007669"/>
    <property type="project" value="InterPro"/>
</dbReference>
<dbReference type="OrthoDB" id="1608002at2759"/>
<dbReference type="EMBL" id="LSYV01000002">
    <property type="protein sequence ID" value="KXZ56183.1"/>
    <property type="molecule type" value="Genomic_DNA"/>
</dbReference>
<dbReference type="GO" id="GO:0004427">
    <property type="term" value="F:inorganic diphosphate phosphatase activity"/>
    <property type="evidence" value="ECO:0007669"/>
    <property type="project" value="UniProtKB-EC"/>
</dbReference>
<dbReference type="PANTHER" id="PTHR10286">
    <property type="entry name" value="INORGANIC PYROPHOSPHATASE"/>
    <property type="match status" value="1"/>
</dbReference>
<keyword evidence="9" id="KW-1185">Reference proteome</keyword>
<dbReference type="CDD" id="cd00412">
    <property type="entry name" value="pyrophosphatase"/>
    <property type="match status" value="1"/>
</dbReference>
<protein>
    <recommendedName>
        <fullName evidence="3">inorganic diphosphatase</fullName>
        <ecNumber evidence="3">3.6.1.1</ecNumber>
    </recommendedName>
</protein>
<name>A0A150H2G2_GONPE</name>
<comment type="cofactor">
    <cofactor evidence="1">
        <name>Mg(2+)</name>
        <dbReference type="ChEBI" id="CHEBI:18420"/>
    </cofactor>
</comment>
<dbReference type="STRING" id="33097.A0A150H2G2"/>